<proteinExistence type="predicted"/>
<feature type="compositionally biased region" description="Basic and acidic residues" evidence="1">
    <location>
        <begin position="80"/>
        <end position="89"/>
    </location>
</feature>
<feature type="compositionally biased region" description="Polar residues" evidence="1">
    <location>
        <begin position="218"/>
        <end position="270"/>
    </location>
</feature>
<evidence type="ECO:0000256" key="1">
    <source>
        <dbReference type="SAM" id="MobiDB-lite"/>
    </source>
</evidence>
<name>A0A7J7IZF7_BUGNE</name>
<organism evidence="2 3">
    <name type="scientific">Bugula neritina</name>
    <name type="common">Brown bryozoan</name>
    <name type="synonym">Sertularia neritina</name>
    <dbReference type="NCBI Taxonomy" id="10212"/>
    <lineage>
        <taxon>Eukaryota</taxon>
        <taxon>Metazoa</taxon>
        <taxon>Spiralia</taxon>
        <taxon>Lophotrochozoa</taxon>
        <taxon>Bryozoa</taxon>
        <taxon>Gymnolaemata</taxon>
        <taxon>Cheilostomatida</taxon>
        <taxon>Flustrina</taxon>
        <taxon>Buguloidea</taxon>
        <taxon>Bugulidae</taxon>
        <taxon>Bugula</taxon>
    </lineage>
</organism>
<evidence type="ECO:0000313" key="3">
    <source>
        <dbReference type="Proteomes" id="UP000593567"/>
    </source>
</evidence>
<comment type="caution">
    <text evidence="2">The sequence shown here is derived from an EMBL/GenBank/DDBJ whole genome shotgun (WGS) entry which is preliminary data.</text>
</comment>
<sequence>MNAQPSWGQGSHCIQYNIILYFQPVPAPTTAVGNKENENPTTVNAKVDEDKDAEIESPQISTGNSAVDEPDGQIIEEDSLSEKNDKDFDQSPVEHSTPDPEEGAQVDAKEVVSTTECAEEIEGGEDGDSTNREELCKNMDNTSKPEEVEEDGKEAEQEEDAVKEVADVADKTTVAVAGEDSEVEPGVTCESTDIKPDDVESPVIKSADSEIDEDESVNTDAANNELVNTDAGNNESVNTDAGNNESVNTDAGNDESVSTDAITDFSTSETKGNDQILRDE</sequence>
<dbReference type="AlphaFoldDB" id="A0A7J7IZF7"/>
<feature type="compositionally biased region" description="Acidic residues" evidence="1">
    <location>
        <begin position="117"/>
        <end position="128"/>
    </location>
</feature>
<gene>
    <name evidence="2" type="ORF">EB796_022734</name>
</gene>
<keyword evidence="3" id="KW-1185">Reference proteome</keyword>
<feature type="region of interest" description="Disordered" evidence="1">
    <location>
        <begin position="28"/>
        <end position="280"/>
    </location>
</feature>
<feature type="compositionally biased region" description="Acidic residues" evidence="1">
    <location>
        <begin position="68"/>
        <end position="79"/>
    </location>
</feature>
<accession>A0A7J7IZF7</accession>
<dbReference type="Proteomes" id="UP000593567">
    <property type="component" value="Unassembled WGS sequence"/>
</dbReference>
<protein>
    <submittedName>
        <fullName evidence="2">Uncharacterized protein</fullName>
    </submittedName>
</protein>
<dbReference type="EMBL" id="VXIV02003266">
    <property type="protein sequence ID" value="KAF6018957.1"/>
    <property type="molecule type" value="Genomic_DNA"/>
</dbReference>
<feature type="compositionally biased region" description="Acidic residues" evidence="1">
    <location>
        <begin position="147"/>
        <end position="159"/>
    </location>
</feature>
<reference evidence="2" key="1">
    <citation type="submission" date="2020-06" db="EMBL/GenBank/DDBJ databases">
        <title>Draft genome of Bugula neritina, a colonial animal packing powerful symbionts and potential medicines.</title>
        <authorList>
            <person name="Rayko M."/>
        </authorList>
    </citation>
    <scope>NUCLEOTIDE SEQUENCE [LARGE SCALE GENOMIC DNA]</scope>
    <source>
        <strain evidence="2">Kwan_BN1</strain>
    </source>
</reference>
<evidence type="ECO:0000313" key="2">
    <source>
        <dbReference type="EMBL" id="KAF6018957.1"/>
    </source>
</evidence>
<feature type="compositionally biased region" description="Basic and acidic residues" evidence="1">
    <location>
        <begin position="160"/>
        <end position="170"/>
    </location>
</feature>